<feature type="compositionally biased region" description="Basic and acidic residues" evidence="3">
    <location>
        <begin position="544"/>
        <end position="565"/>
    </location>
</feature>
<dbReference type="Pfam" id="PF13606">
    <property type="entry name" value="Ank_3"/>
    <property type="match status" value="1"/>
</dbReference>
<dbReference type="SUPFAM" id="SSF54695">
    <property type="entry name" value="POZ domain"/>
    <property type="match status" value="1"/>
</dbReference>
<dbReference type="PANTHER" id="PTHR24180">
    <property type="entry name" value="CYCLIN-DEPENDENT KINASE INHIBITOR 2C-RELATED"/>
    <property type="match status" value="1"/>
</dbReference>
<name>A0AAV8A0M2_9EUKA</name>
<dbReference type="InterPro" id="IPR011333">
    <property type="entry name" value="SKP1/BTB/POZ_sf"/>
</dbReference>
<dbReference type="Gene3D" id="3.30.710.10">
    <property type="entry name" value="Potassium Channel Kv1.1, Chain A"/>
    <property type="match status" value="1"/>
</dbReference>
<dbReference type="InterPro" id="IPR051637">
    <property type="entry name" value="Ank_repeat_dom-contain_49"/>
</dbReference>
<evidence type="ECO:0000256" key="3">
    <source>
        <dbReference type="SAM" id="MobiDB-lite"/>
    </source>
</evidence>
<evidence type="ECO:0000256" key="1">
    <source>
        <dbReference type="ARBA" id="ARBA00022737"/>
    </source>
</evidence>
<gene>
    <name evidence="6" type="ORF">M0812_00204</name>
</gene>
<feature type="transmembrane region" description="Helical" evidence="4">
    <location>
        <begin position="105"/>
        <end position="122"/>
    </location>
</feature>
<feature type="region of interest" description="Disordered" evidence="3">
    <location>
        <begin position="526"/>
        <end position="565"/>
    </location>
</feature>
<comment type="caution">
    <text evidence="6">The sequence shown here is derived from an EMBL/GenBank/DDBJ whole genome shotgun (WGS) entry which is preliminary data.</text>
</comment>
<proteinExistence type="predicted"/>
<evidence type="ECO:0000256" key="2">
    <source>
        <dbReference type="ARBA" id="ARBA00023043"/>
    </source>
</evidence>
<reference evidence="6" key="1">
    <citation type="submission" date="2022-08" db="EMBL/GenBank/DDBJ databases">
        <title>Novel sulphate-reducing endosymbionts in the free-living metamonad Anaeramoeba.</title>
        <authorList>
            <person name="Jerlstrom-Hultqvist J."/>
            <person name="Cepicka I."/>
            <person name="Gallot-Lavallee L."/>
            <person name="Salas-Leiva D."/>
            <person name="Curtis B.A."/>
            <person name="Zahonova K."/>
            <person name="Pipaliya S."/>
            <person name="Dacks J."/>
            <person name="Roger A.J."/>
        </authorList>
    </citation>
    <scope>NUCLEOTIDE SEQUENCE</scope>
    <source>
        <strain evidence="6">Busselton2</strain>
    </source>
</reference>
<dbReference type="PANTHER" id="PTHR24180:SF45">
    <property type="entry name" value="POLY [ADP-RIBOSE] POLYMERASE TANKYRASE"/>
    <property type="match status" value="1"/>
</dbReference>
<keyword evidence="4" id="KW-0812">Transmembrane</keyword>
<feature type="compositionally biased region" description="Acidic residues" evidence="3">
    <location>
        <begin position="526"/>
        <end position="543"/>
    </location>
</feature>
<dbReference type="SUPFAM" id="SSF48403">
    <property type="entry name" value="Ankyrin repeat"/>
    <property type="match status" value="3"/>
</dbReference>
<dbReference type="Pfam" id="PF00023">
    <property type="entry name" value="Ank"/>
    <property type="match status" value="1"/>
</dbReference>
<evidence type="ECO:0000256" key="4">
    <source>
        <dbReference type="SAM" id="Phobius"/>
    </source>
</evidence>
<dbReference type="Pfam" id="PF00651">
    <property type="entry name" value="BTB"/>
    <property type="match status" value="1"/>
</dbReference>
<keyword evidence="2" id="KW-0040">ANK repeat</keyword>
<sequence length="1512" mass="178881">MRRMKRVGKLKRINKGLKKMKLIKPLVNTHTKQTNKYSQYNLTNKKQMKERKKKYTQKITMRLKQKFRQVNRLRESYNFMTNNLIDNEDFIFKTLQRLGLKKNELTKGVVSLNVLPFLMIFLPTNASIQLLQTLYRKKFISPKSVVEPAGWNMLHYACSYNPSKELIKFLIQNGLRTGSETANGITCLDLLKESHPEIKIQEIVEIENSVLNRSNTTTNNTEYTEENINSFRLKYETFLDEMKLKKDLQVSFDFIEELKNQKVDLNITDESNESFLHYYITNQNLCFKDLKILLDYDLDPNIRNSDGNFPIHLLCIMSERIEKKEFYLMFELLLKRTKNINALNSSGDNILNIILEIGKQPIEPIIELLKSRFFQFDLAHKNYQKESLLHQICKLPSPPLNVIKYLISKRFYINLQDKFGKTCLHYTCLQKKTDIKILQYLLENKANPLIEDYDNRVPFYYCFRKKGELPRNVFQLVQKYFKLQFKNSKQKTILEILLKDCEQYQISLENLLSLAQNQKVEKEIIEEEEDDEDEEEEEEEKEDEKERGREREKEEEEKLLIKKENESNNLNSNKIVEETISRTEIKLEKEKDAFQNTFNQYLDLNKNEKLKYVENEKLQKVIKTETGMRMEMETGMGTKLEKEKDDFQNGSNQNMDLNKNKKLKSEEKEKLPNEIQIEIEIEKEKKNRNVKENDFKIKKKNRIFLKRLYEKSNVVFDSLYELSIRRYLFGDKKQKKYTFKMIKFLLETVIDVNKAFPFYQIVNSPNIYMKCYFVTTLFYCCEQKPLESISLIRYLLTKNPILEKKYMDFKYENLDPFTVLLPRMINTVNKKNHPIPNITYLSHKSKKSRKEFPSLPIETIKLLLEEKNINLNGADYNGITPFHRICLNISLTTKNVDFLKYCFAKGANPNKKSKKTEQTPFYLFCYCLEIGDPNILSYIKVFLDNGANPSIPDKDYLTPFYQIEQKTENEELIKYFKENSKIHKIIPSKLFNSEFSHLVQTNCEIDKLEYHIKNGEDFNEYHKHEKTAFHYLCLFSGKPTIIDFAMKNGADPKLLTKTQNPETCLSLLCQCKNVNLESIKLLVNAGCDVNNPNTHFKNPIDFLTQHFFNRKIITSQLFNYLIEKGAKFKFVKKNKFDAFHRYFGNRMSDIKLLDRFNILEFFLKQGFNPKITNNKGNNILHSICNNNPFLKEIQLLLQNNVDPTIGIGDNALNFLINRLKETYSRNKYMNLLQIFYLLLSYGGSKMNQKQILEKLEAIPKIKRRKKGKGKGKLPRVFIKFVRPMLKSMLKMSFNCLNEDFSNFFASSYDTDLQIKTIGVHRTILEARIKQPICVIVDALQDYKQDELLPFFRWVYSDQIPDNKIFLEICKVLDLTNLKNNTLKSSMEQLFLNENSKNITIILKNNQQIKAHKRILQCRSKLFQDSFKILKPFENSIKDFTKKSLTAMQILIKYLYTGEIDHTKVNSNIVNELQDSINFYQLNERSNFQLALKFGGSMPYDEKFKSKHKQQQK</sequence>
<organism evidence="6 7">
    <name type="scientific">Anaeramoeba flamelloides</name>
    <dbReference type="NCBI Taxonomy" id="1746091"/>
    <lineage>
        <taxon>Eukaryota</taxon>
        <taxon>Metamonada</taxon>
        <taxon>Anaeramoebidae</taxon>
        <taxon>Anaeramoeba</taxon>
    </lineage>
</organism>
<dbReference type="Proteomes" id="UP001146793">
    <property type="component" value="Unassembled WGS sequence"/>
</dbReference>
<dbReference type="InterPro" id="IPR002110">
    <property type="entry name" value="Ankyrin_rpt"/>
</dbReference>
<keyword evidence="1" id="KW-0677">Repeat</keyword>
<keyword evidence="4" id="KW-0472">Membrane</keyword>
<dbReference type="SMART" id="SM00248">
    <property type="entry name" value="ANK"/>
    <property type="match status" value="12"/>
</dbReference>
<protein>
    <submittedName>
        <fullName evidence="6">Ankyrin repeat-containing protein</fullName>
    </submittedName>
</protein>
<accession>A0AAV8A0M2</accession>
<dbReference type="Gene3D" id="1.25.40.20">
    <property type="entry name" value="Ankyrin repeat-containing domain"/>
    <property type="match status" value="5"/>
</dbReference>
<keyword evidence="4" id="KW-1133">Transmembrane helix</keyword>
<evidence type="ECO:0000313" key="7">
    <source>
        <dbReference type="Proteomes" id="UP001146793"/>
    </source>
</evidence>
<dbReference type="EMBL" id="JANTQA010000015">
    <property type="protein sequence ID" value="KAJ3447732.1"/>
    <property type="molecule type" value="Genomic_DNA"/>
</dbReference>
<dbReference type="PROSITE" id="PS50097">
    <property type="entry name" value="BTB"/>
    <property type="match status" value="1"/>
</dbReference>
<feature type="domain" description="BTB" evidence="5">
    <location>
        <begin position="1396"/>
        <end position="1463"/>
    </location>
</feature>
<evidence type="ECO:0000313" key="6">
    <source>
        <dbReference type="EMBL" id="KAJ3447732.1"/>
    </source>
</evidence>
<dbReference type="InterPro" id="IPR036770">
    <property type="entry name" value="Ankyrin_rpt-contain_sf"/>
</dbReference>
<evidence type="ECO:0000259" key="5">
    <source>
        <dbReference type="PROSITE" id="PS50097"/>
    </source>
</evidence>
<dbReference type="InterPro" id="IPR000210">
    <property type="entry name" value="BTB/POZ_dom"/>
</dbReference>